<dbReference type="EMBL" id="CM018035">
    <property type="protein sequence ID" value="KAA8541922.1"/>
    <property type="molecule type" value="Genomic_DNA"/>
</dbReference>
<sequence>MLSPFFLGEKAEVSSSDFERCRFLSESLKLLDETISIKCGNSDMTFELGVQYVERWNLNAVLRYVEQFANAAGGSVLKDRISLTIVRAMNKARMSTVSTTFIIAASTTEDLRIITVVACCAIPVGIMAIILRPEANKIRRKEGISACPQDGQVNEVGQPLLEAAQGWRRLLVMWMKLTISVRIDALILSGNGKVLAAPSVAMSESLLTTETRADGAITGGGILLISRPGPPN</sequence>
<proteinExistence type="predicted"/>
<evidence type="ECO:0000313" key="3">
    <source>
        <dbReference type="Proteomes" id="UP000325577"/>
    </source>
</evidence>
<name>A0A5J5BJN9_9ASTE</name>
<evidence type="ECO:0000256" key="1">
    <source>
        <dbReference type="SAM" id="Phobius"/>
    </source>
</evidence>
<protein>
    <submittedName>
        <fullName evidence="2">Uncharacterized protein</fullName>
    </submittedName>
</protein>
<organism evidence="2 3">
    <name type="scientific">Nyssa sinensis</name>
    <dbReference type="NCBI Taxonomy" id="561372"/>
    <lineage>
        <taxon>Eukaryota</taxon>
        <taxon>Viridiplantae</taxon>
        <taxon>Streptophyta</taxon>
        <taxon>Embryophyta</taxon>
        <taxon>Tracheophyta</taxon>
        <taxon>Spermatophyta</taxon>
        <taxon>Magnoliopsida</taxon>
        <taxon>eudicotyledons</taxon>
        <taxon>Gunneridae</taxon>
        <taxon>Pentapetalae</taxon>
        <taxon>asterids</taxon>
        <taxon>Cornales</taxon>
        <taxon>Nyssaceae</taxon>
        <taxon>Nyssa</taxon>
    </lineage>
</organism>
<feature type="transmembrane region" description="Helical" evidence="1">
    <location>
        <begin position="111"/>
        <end position="131"/>
    </location>
</feature>
<accession>A0A5J5BJN9</accession>
<reference evidence="2 3" key="1">
    <citation type="submission" date="2019-09" db="EMBL/GenBank/DDBJ databases">
        <title>A chromosome-level genome assembly of the Chinese tupelo Nyssa sinensis.</title>
        <authorList>
            <person name="Yang X."/>
            <person name="Kang M."/>
            <person name="Yang Y."/>
            <person name="Xiong H."/>
            <person name="Wang M."/>
            <person name="Zhang Z."/>
            <person name="Wang Z."/>
            <person name="Wu H."/>
            <person name="Ma T."/>
            <person name="Liu J."/>
            <person name="Xi Z."/>
        </authorList>
    </citation>
    <scope>NUCLEOTIDE SEQUENCE [LARGE SCALE GENOMIC DNA]</scope>
    <source>
        <strain evidence="2">J267</strain>
        <tissue evidence="2">Leaf</tissue>
    </source>
</reference>
<evidence type="ECO:0000313" key="2">
    <source>
        <dbReference type="EMBL" id="KAA8541922.1"/>
    </source>
</evidence>
<dbReference type="Proteomes" id="UP000325577">
    <property type="component" value="Linkage Group LG12"/>
</dbReference>
<keyword evidence="1" id="KW-0472">Membrane</keyword>
<dbReference type="OrthoDB" id="29013at2759"/>
<dbReference type="AlphaFoldDB" id="A0A5J5BJN9"/>
<keyword evidence="3" id="KW-1185">Reference proteome</keyword>
<keyword evidence="1" id="KW-1133">Transmembrane helix</keyword>
<keyword evidence="1" id="KW-0812">Transmembrane</keyword>
<gene>
    <name evidence="2" type="ORF">F0562_023074</name>
</gene>